<evidence type="ECO:0000313" key="2">
    <source>
        <dbReference type="EMBL" id="GAX13601.1"/>
    </source>
</evidence>
<dbReference type="OrthoDB" id="36606at2759"/>
<keyword evidence="4" id="KW-1185">Reference proteome</keyword>
<dbReference type="EMBL" id="BDSP01000071">
    <property type="protein sequence ID" value="GAX13601.1"/>
    <property type="molecule type" value="Genomic_DNA"/>
</dbReference>
<feature type="chain" id="PRO_5015073416" evidence="1">
    <location>
        <begin position="18"/>
        <end position="263"/>
    </location>
</feature>
<reference evidence="2 4" key="1">
    <citation type="journal article" date="2015" name="Plant Cell">
        <title>Oil accumulation by the oleaginous diatom Fistulifera solaris as revealed by the genome and transcriptome.</title>
        <authorList>
            <person name="Tanaka T."/>
            <person name="Maeda Y."/>
            <person name="Veluchamy A."/>
            <person name="Tanaka M."/>
            <person name="Abida H."/>
            <person name="Marechal E."/>
            <person name="Bowler C."/>
            <person name="Muto M."/>
            <person name="Sunaga Y."/>
            <person name="Tanaka M."/>
            <person name="Yoshino T."/>
            <person name="Taniguchi T."/>
            <person name="Fukuda Y."/>
            <person name="Nemoto M."/>
            <person name="Matsumoto M."/>
            <person name="Wong P.S."/>
            <person name="Aburatani S."/>
            <person name="Fujibuchi W."/>
        </authorList>
    </citation>
    <scope>NUCLEOTIDE SEQUENCE [LARGE SCALE GENOMIC DNA]</scope>
    <source>
        <strain evidence="2 4">JPCC DA0580</strain>
    </source>
</reference>
<accession>A0A1Z5JIL0</accession>
<keyword evidence="1" id="KW-0732">Signal</keyword>
<name>A0A1Z5JIL0_FISSO</name>
<dbReference type="EMBL" id="BDSP01000156">
    <property type="protein sequence ID" value="GAX21180.1"/>
    <property type="molecule type" value="Genomic_DNA"/>
</dbReference>
<evidence type="ECO:0000313" key="4">
    <source>
        <dbReference type="Proteomes" id="UP000198406"/>
    </source>
</evidence>
<sequence>MKFTAAALIASLGYACAGAPQLSISVRDGKFDGLDGLDPQLSWENQGRAGDLDISYGVKASARPTTDIASLPRSIWGRANTDVAGWGVSARAEVEGTDFSNVNLDIDADNEDADLSLHLVASAGNQFSVRSIEATKGFDANGGRVTVNPRFNLENDTRDVVINYSNDRTNVKLTASADSQELTLSQQVDSDNRIAPTIASNGDLSVEWERRLGDDSSLTANLRPNDSLNVEWRDQAWTANVNMPIDGTNVNGANVSIKRDVNF</sequence>
<evidence type="ECO:0000313" key="3">
    <source>
        <dbReference type="EMBL" id="GAX21180.1"/>
    </source>
</evidence>
<dbReference type="InParanoid" id="A0A1Z5JIL0"/>
<dbReference type="AlphaFoldDB" id="A0A1Z5JIL0"/>
<protein>
    <submittedName>
        <fullName evidence="2">Uncharacterized protein</fullName>
    </submittedName>
</protein>
<comment type="caution">
    <text evidence="2">The sequence shown here is derived from an EMBL/GenBank/DDBJ whole genome shotgun (WGS) entry which is preliminary data.</text>
</comment>
<gene>
    <name evidence="3" type="ORF">FisN_14Hh393</name>
    <name evidence="2" type="ORF">FisN_14Lh393</name>
</gene>
<dbReference type="Proteomes" id="UP000198406">
    <property type="component" value="Unassembled WGS sequence"/>
</dbReference>
<reference evidence="2" key="2">
    <citation type="submission" date="2017-06" db="EMBL/GenBank/DDBJ databases">
        <authorList>
            <person name="Kim H.J."/>
            <person name="Triplett B.A."/>
        </authorList>
    </citation>
    <scope>NUCLEOTIDE SEQUENCE</scope>
    <source>
        <strain evidence="2">JPCC DA0580</strain>
    </source>
</reference>
<evidence type="ECO:0000256" key="1">
    <source>
        <dbReference type="SAM" id="SignalP"/>
    </source>
</evidence>
<organism evidence="2 4">
    <name type="scientific">Fistulifera solaris</name>
    <name type="common">Oleaginous diatom</name>
    <dbReference type="NCBI Taxonomy" id="1519565"/>
    <lineage>
        <taxon>Eukaryota</taxon>
        <taxon>Sar</taxon>
        <taxon>Stramenopiles</taxon>
        <taxon>Ochrophyta</taxon>
        <taxon>Bacillariophyta</taxon>
        <taxon>Bacillariophyceae</taxon>
        <taxon>Bacillariophycidae</taxon>
        <taxon>Naviculales</taxon>
        <taxon>Naviculaceae</taxon>
        <taxon>Fistulifera</taxon>
    </lineage>
</organism>
<feature type="signal peptide" evidence="1">
    <location>
        <begin position="1"/>
        <end position="17"/>
    </location>
</feature>
<proteinExistence type="predicted"/>
<dbReference type="PROSITE" id="PS51257">
    <property type="entry name" value="PROKAR_LIPOPROTEIN"/>
    <property type="match status" value="1"/>
</dbReference>